<dbReference type="InterPro" id="IPR029058">
    <property type="entry name" value="AB_hydrolase_fold"/>
</dbReference>
<dbReference type="GO" id="GO:0016787">
    <property type="term" value="F:hydrolase activity"/>
    <property type="evidence" value="ECO:0007669"/>
    <property type="project" value="UniProtKB-KW"/>
</dbReference>
<reference evidence="2 3" key="1">
    <citation type="submission" date="2018-12" db="EMBL/GenBank/DDBJ databases">
        <authorList>
            <person name="Yu L."/>
        </authorList>
    </citation>
    <scope>NUCLEOTIDE SEQUENCE [LARGE SCALE GENOMIC DNA]</scope>
    <source>
        <strain evidence="2 3">HAW-EB2</strain>
    </source>
</reference>
<dbReference type="OrthoDB" id="8476759at2"/>
<dbReference type="RefSeq" id="WP_126519580.1">
    <property type="nucleotide sequence ID" value="NZ_RXNU01000003.1"/>
</dbReference>
<proteinExistence type="predicted"/>
<keyword evidence="3" id="KW-1185">Reference proteome</keyword>
<comment type="caution">
    <text evidence="2">The sequence shown here is derived from an EMBL/GenBank/DDBJ whole genome shotgun (WGS) entry which is preliminary data.</text>
</comment>
<evidence type="ECO:0000313" key="2">
    <source>
        <dbReference type="EMBL" id="RTR39557.1"/>
    </source>
</evidence>
<gene>
    <name evidence="2" type="ORF">EKG38_07060</name>
</gene>
<name>A0A3S0J7F8_9GAMM</name>
<evidence type="ECO:0000313" key="3">
    <source>
        <dbReference type="Proteomes" id="UP000267448"/>
    </source>
</evidence>
<keyword evidence="2" id="KW-0378">Hydrolase</keyword>
<protein>
    <submittedName>
        <fullName evidence="2">Alpha/beta fold hydrolase</fullName>
    </submittedName>
</protein>
<dbReference type="Proteomes" id="UP000267448">
    <property type="component" value="Unassembled WGS sequence"/>
</dbReference>
<dbReference type="Gene3D" id="3.40.50.1820">
    <property type="entry name" value="alpha/beta hydrolase"/>
    <property type="match status" value="1"/>
</dbReference>
<accession>A0A3S0J7F8</accession>
<dbReference type="PANTHER" id="PTHR11614">
    <property type="entry name" value="PHOSPHOLIPASE-RELATED"/>
    <property type="match status" value="1"/>
</dbReference>
<dbReference type="EMBL" id="RXNU01000003">
    <property type="protein sequence ID" value="RTR39557.1"/>
    <property type="molecule type" value="Genomic_DNA"/>
</dbReference>
<dbReference type="InterPro" id="IPR022742">
    <property type="entry name" value="Hydrolase_4"/>
</dbReference>
<evidence type="ECO:0000259" key="1">
    <source>
        <dbReference type="Pfam" id="PF12146"/>
    </source>
</evidence>
<dbReference type="InterPro" id="IPR051044">
    <property type="entry name" value="MAG_DAG_Lipase"/>
</dbReference>
<dbReference type="AlphaFoldDB" id="A0A3S0J7F8"/>
<sequence length="384" mass="43735">MIRRFVLISITVGISLVLFVTINNESTKHPLPSYRFDNFEEYVNHTSHWLSNHRYFFSSNHQFELMANSPFEMLPKGDVHGAILLVHGLGDSPFTFRGVAQSLSKQGFTVRTILLPGHGSQPIDMLQANVKDWYSIIEHHTDLLLKQYDNVWLGGFSTGANLVTRQAMLDEDVKGLVLFSPGFKPYSSFVQFSTLTSKIKTWAIQEKEDNTVRYTSQTFHGGGEYYKSSVAVRRLLESESYTKPVFMALSEDDTVIDAEYAKLRFSDTFTHPGSKLLWFGERAPIIQRASHLSVRSETLKISTGSHMFALFSPANSYYGTRGTFRLCRNGQPEALTAKCKDKKSEVWYSRFGHVEEGKVHARLTFNPHYNTMIDNISDFLQSNH</sequence>
<dbReference type="SUPFAM" id="SSF53474">
    <property type="entry name" value="alpha/beta-Hydrolases"/>
    <property type="match status" value="1"/>
</dbReference>
<dbReference type="Pfam" id="PF12146">
    <property type="entry name" value="Hydrolase_4"/>
    <property type="match status" value="1"/>
</dbReference>
<organism evidence="2 3">
    <name type="scientific">Shewanella canadensis</name>
    <dbReference type="NCBI Taxonomy" id="271096"/>
    <lineage>
        <taxon>Bacteria</taxon>
        <taxon>Pseudomonadati</taxon>
        <taxon>Pseudomonadota</taxon>
        <taxon>Gammaproteobacteria</taxon>
        <taxon>Alteromonadales</taxon>
        <taxon>Shewanellaceae</taxon>
        <taxon>Shewanella</taxon>
    </lineage>
</organism>
<feature type="domain" description="Serine aminopeptidase S33" evidence="1">
    <location>
        <begin position="78"/>
        <end position="205"/>
    </location>
</feature>